<reference evidence="1 2" key="1">
    <citation type="submission" date="2021-08" db="EMBL/GenBank/DDBJ databases">
        <title>The genome sequence of Chitinophaga sp. B61.</title>
        <authorList>
            <person name="Zhang X."/>
        </authorList>
    </citation>
    <scope>NUCLEOTIDE SEQUENCE [LARGE SCALE GENOMIC DNA]</scope>
    <source>
        <strain evidence="1 2">B61</strain>
    </source>
</reference>
<protein>
    <submittedName>
        <fullName evidence="1">Uncharacterized protein</fullName>
    </submittedName>
</protein>
<evidence type="ECO:0000313" key="1">
    <source>
        <dbReference type="EMBL" id="MBW8687959.1"/>
    </source>
</evidence>
<accession>A0ABS7GM47</accession>
<dbReference type="EMBL" id="JAICCF010000006">
    <property type="protein sequence ID" value="MBW8687959.1"/>
    <property type="molecule type" value="Genomic_DNA"/>
</dbReference>
<comment type="caution">
    <text evidence="1">The sequence shown here is derived from an EMBL/GenBank/DDBJ whole genome shotgun (WGS) entry which is preliminary data.</text>
</comment>
<keyword evidence="2" id="KW-1185">Reference proteome</keyword>
<dbReference type="Proteomes" id="UP000812961">
    <property type="component" value="Unassembled WGS sequence"/>
</dbReference>
<evidence type="ECO:0000313" key="2">
    <source>
        <dbReference type="Proteomes" id="UP000812961"/>
    </source>
</evidence>
<gene>
    <name evidence="1" type="ORF">K1Y79_26715</name>
</gene>
<dbReference type="RefSeq" id="WP_220253288.1">
    <property type="nucleotide sequence ID" value="NZ_JAICCF010000006.1"/>
</dbReference>
<name>A0ABS7GM47_9BACT</name>
<proteinExistence type="predicted"/>
<organism evidence="1 2">
    <name type="scientific">Chitinophaga rhizophila</name>
    <dbReference type="NCBI Taxonomy" id="2866212"/>
    <lineage>
        <taxon>Bacteria</taxon>
        <taxon>Pseudomonadati</taxon>
        <taxon>Bacteroidota</taxon>
        <taxon>Chitinophagia</taxon>
        <taxon>Chitinophagales</taxon>
        <taxon>Chitinophagaceae</taxon>
        <taxon>Chitinophaga</taxon>
    </lineage>
</organism>
<sequence length="116" mass="13302">MKWIILGLISVLSSCSNLITRYDDVTVIDINNTRTDQHFTLTDAAAIKDLLQCVNRSWQEPLKFYPTYKLKVITADTTYWFAINKDGIKSASGTFKSIYDIERRLQSLELKIKGAH</sequence>
<dbReference type="PROSITE" id="PS51257">
    <property type="entry name" value="PROKAR_LIPOPROTEIN"/>
    <property type="match status" value="1"/>
</dbReference>